<dbReference type="PANTHER" id="PTHR10441:SF2">
    <property type="entry name" value="T-CELL SURFACE GLYCOPROTEIN CD8 ALPHA CHAIN"/>
    <property type="match status" value="1"/>
</dbReference>
<evidence type="ECO:0000256" key="11">
    <source>
        <dbReference type="ARBA" id="ARBA00023180"/>
    </source>
</evidence>
<evidence type="ECO:0000256" key="5">
    <source>
        <dbReference type="ARBA" id="ARBA00022859"/>
    </source>
</evidence>
<accession>A0A3Q3NMA8</accession>
<proteinExistence type="predicted"/>
<evidence type="ECO:0000256" key="13">
    <source>
        <dbReference type="ARBA" id="ARBA00023319"/>
    </source>
</evidence>
<dbReference type="SUPFAM" id="SSF48726">
    <property type="entry name" value="Immunoglobulin"/>
    <property type="match status" value="1"/>
</dbReference>
<comment type="subcellular location">
    <subcellularLocation>
        <location evidence="1">Cell membrane</location>
        <topology evidence="1">Single-pass type I membrane protein</topology>
    </subcellularLocation>
</comment>
<dbReference type="STRING" id="56723.ENSLBEP00000036345"/>
<dbReference type="GO" id="GO:0005886">
    <property type="term" value="C:plasma membrane"/>
    <property type="evidence" value="ECO:0007669"/>
    <property type="project" value="UniProtKB-SubCell"/>
</dbReference>
<evidence type="ECO:0000256" key="8">
    <source>
        <dbReference type="ARBA" id="ARBA00023136"/>
    </source>
</evidence>
<evidence type="ECO:0000256" key="7">
    <source>
        <dbReference type="ARBA" id="ARBA00023130"/>
    </source>
</evidence>
<dbReference type="AlphaFoldDB" id="A0A3Q3NMA8"/>
<dbReference type="GO" id="GO:0002250">
    <property type="term" value="P:adaptive immune response"/>
    <property type="evidence" value="ECO:0007669"/>
    <property type="project" value="UniProtKB-KW"/>
</dbReference>
<dbReference type="PROSITE" id="PS50835">
    <property type="entry name" value="IG_LIKE"/>
    <property type="match status" value="1"/>
</dbReference>
<protein>
    <submittedName>
        <fullName evidence="17">Uncharacterized LOC109994563</fullName>
    </submittedName>
</protein>
<keyword evidence="18" id="KW-1185">Reference proteome</keyword>
<keyword evidence="7" id="KW-1064">Adaptive immunity</keyword>
<name>A0A3Q3NMA8_9LABR</name>
<dbReference type="Proteomes" id="UP000261660">
    <property type="component" value="Unplaced"/>
</dbReference>
<dbReference type="FunCoup" id="A0A3Q3NMA8">
    <property type="interactions" value="212"/>
</dbReference>
<evidence type="ECO:0000256" key="14">
    <source>
        <dbReference type="SAM" id="Phobius"/>
    </source>
</evidence>
<keyword evidence="3 14" id="KW-0812">Transmembrane</keyword>
<dbReference type="InterPro" id="IPR036179">
    <property type="entry name" value="Ig-like_dom_sf"/>
</dbReference>
<dbReference type="PANTHER" id="PTHR10441">
    <property type="entry name" value="CD8 ALPHA CHAIN"/>
    <property type="match status" value="1"/>
</dbReference>
<sequence length="214" mass="23830">MDQKWIQILVILVFFQKITTGACEERVIKEKEQVEIKCNTQDFGSTFVWFRVLDRTAMEFIASSNLIGDMKEAHSSFSSIFSTRKSKQLILTLNSFNKASDSGVYSCISQKGQVLKIGAVTRLGGEKVKVSTEAPLNTTKPSPCTTAAPCVCDHKTRKGNSSKSQYSSILMLCSPIILGPLVGSCGLLLLLLIITTLYCNKIRTRRCPHHYKRK</sequence>
<evidence type="ECO:0000256" key="6">
    <source>
        <dbReference type="ARBA" id="ARBA00022989"/>
    </source>
</evidence>
<evidence type="ECO:0000256" key="15">
    <source>
        <dbReference type="SAM" id="SignalP"/>
    </source>
</evidence>
<evidence type="ECO:0000256" key="3">
    <source>
        <dbReference type="ARBA" id="ARBA00022692"/>
    </source>
</evidence>
<dbReference type="InParanoid" id="A0A3Q3NMA8"/>
<dbReference type="InterPro" id="IPR013783">
    <property type="entry name" value="Ig-like_fold"/>
</dbReference>
<keyword evidence="4 15" id="KW-0732">Signal</keyword>
<dbReference type="GeneTree" id="ENSGT00510000050969"/>
<keyword evidence="6 14" id="KW-1133">Transmembrane helix</keyword>
<organism evidence="17 18">
    <name type="scientific">Labrus bergylta</name>
    <name type="common">ballan wrasse</name>
    <dbReference type="NCBI Taxonomy" id="56723"/>
    <lineage>
        <taxon>Eukaryota</taxon>
        <taxon>Metazoa</taxon>
        <taxon>Chordata</taxon>
        <taxon>Craniata</taxon>
        <taxon>Vertebrata</taxon>
        <taxon>Euteleostomi</taxon>
        <taxon>Actinopterygii</taxon>
        <taxon>Neopterygii</taxon>
        <taxon>Teleostei</taxon>
        <taxon>Neoteleostei</taxon>
        <taxon>Acanthomorphata</taxon>
        <taxon>Eupercaria</taxon>
        <taxon>Labriformes</taxon>
        <taxon>Labridae</taxon>
        <taxon>Labrus</taxon>
    </lineage>
</organism>
<evidence type="ECO:0000313" key="17">
    <source>
        <dbReference type="Ensembl" id="ENSLBEP00000036345.1"/>
    </source>
</evidence>
<keyword evidence="10" id="KW-1015">Disulfide bond</keyword>
<keyword evidence="8 14" id="KW-0472">Membrane</keyword>
<evidence type="ECO:0000256" key="10">
    <source>
        <dbReference type="ARBA" id="ARBA00023157"/>
    </source>
</evidence>
<evidence type="ECO:0000256" key="1">
    <source>
        <dbReference type="ARBA" id="ARBA00004251"/>
    </source>
</evidence>
<keyword evidence="2" id="KW-1003">Cell membrane</keyword>
<feature type="transmembrane region" description="Helical" evidence="14">
    <location>
        <begin position="177"/>
        <end position="199"/>
    </location>
</feature>
<feature type="domain" description="Ig-like" evidence="16">
    <location>
        <begin position="16"/>
        <end position="107"/>
    </location>
</feature>
<dbReference type="InterPro" id="IPR015468">
    <property type="entry name" value="CD8_asu"/>
</dbReference>
<keyword evidence="11" id="KW-0325">Glycoprotein</keyword>
<reference evidence="17" key="1">
    <citation type="submission" date="2025-08" db="UniProtKB">
        <authorList>
            <consortium name="Ensembl"/>
        </authorList>
    </citation>
    <scope>IDENTIFICATION</scope>
</reference>
<evidence type="ECO:0000313" key="18">
    <source>
        <dbReference type="Proteomes" id="UP000261660"/>
    </source>
</evidence>
<evidence type="ECO:0000256" key="9">
    <source>
        <dbReference type="ARBA" id="ARBA00023139"/>
    </source>
</evidence>
<keyword evidence="9" id="KW-0564">Palmitate</keyword>
<dbReference type="InterPro" id="IPR007110">
    <property type="entry name" value="Ig-like_dom"/>
</dbReference>
<dbReference type="Gene3D" id="2.60.40.10">
    <property type="entry name" value="Immunoglobulins"/>
    <property type="match status" value="1"/>
</dbReference>
<evidence type="ECO:0000256" key="4">
    <source>
        <dbReference type="ARBA" id="ARBA00022729"/>
    </source>
</evidence>
<feature type="chain" id="PRO_5018588183" evidence="15">
    <location>
        <begin position="22"/>
        <end position="214"/>
    </location>
</feature>
<keyword evidence="13" id="KW-0393">Immunoglobulin domain</keyword>
<reference evidence="17" key="2">
    <citation type="submission" date="2025-09" db="UniProtKB">
        <authorList>
            <consortium name="Ensembl"/>
        </authorList>
    </citation>
    <scope>IDENTIFICATION</scope>
</reference>
<keyword evidence="12" id="KW-0449">Lipoprotein</keyword>
<evidence type="ECO:0000259" key="16">
    <source>
        <dbReference type="PROSITE" id="PS50835"/>
    </source>
</evidence>
<evidence type="ECO:0000256" key="12">
    <source>
        <dbReference type="ARBA" id="ARBA00023288"/>
    </source>
</evidence>
<feature type="signal peptide" evidence="15">
    <location>
        <begin position="1"/>
        <end position="21"/>
    </location>
</feature>
<keyword evidence="5" id="KW-0391">Immunity</keyword>
<evidence type="ECO:0000256" key="2">
    <source>
        <dbReference type="ARBA" id="ARBA00022475"/>
    </source>
</evidence>
<dbReference type="Ensembl" id="ENSLBET00000037866.1">
    <property type="protein sequence ID" value="ENSLBEP00000036345.1"/>
    <property type="gene ID" value="ENSLBEG00000027193.1"/>
</dbReference>